<evidence type="ECO:0000313" key="2">
    <source>
        <dbReference type="EMBL" id="KAF0892839.1"/>
    </source>
</evidence>
<comment type="caution">
    <text evidence="2">The sequence shown here is derived from an EMBL/GenBank/DDBJ whole genome shotgun (WGS) entry which is preliminary data.</text>
</comment>
<gene>
    <name evidence="2" type="ORF">E2562_018630</name>
</gene>
<keyword evidence="3" id="KW-1185">Reference proteome</keyword>
<feature type="region of interest" description="Disordered" evidence="1">
    <location>
        <begin position="15"/>
        <end position="61"/>
    </location>
</feature>
<dbReference type="Proteomes" id="UP000479710">
    <property type="component" value="Unassembled WGS sequence"/>
</dbReference>
<dbReference type="EMBL" id="SPHZ02000011">
    <property type="protein sequence ID" value="KAF0892839.1"/>
    <property type="molecule type" value="Genomic_DNA"/>
</dbReference>
<feature type="compositionally biased region" description="Polar residues" evidence="1">
    <location>
        <begin position="50"/>
        <end position="61"/>
    </location>
</feature>
<organism evidence="2 3">
    <name type="scientific">Oryza meyeriana var. granulata</name>
    <dbReference type="NCBI Taxonomy" id="110450"/>
    <lineage>
        <taxon>Eukaryota</taxon>
        <taxon>Viridiplantae</taxon>
        <taxon>Streptophyta</taxon>
        <taxon>Embryophyta</taxon>
        <taxon>Tracheophyta</taxon>
        <taxon>Spermatophyta</taxon>
        <taxon>Magnoliopsida</taxon>
        <taxon>Liliopsida</taxon>
        <taxon>Poales</taxon>
        <taxon>Poaceae</taxon>
        <taxon>BOP clade</taxon>
        <taxon>Oryzoideae</taxon>
        <taxon>Oryzeae</taxon>
        <taxon>Oryzinae</taxon>
        <taxon>Oryza</taxon>
        <taxon>Oryza meyeriana</taxon>
    </lineage>
</organism>
<accession>A0A6G1BXV3</accession>
<reference evidence="2 3" key="1">
    <citation type="submission" date="2019-11" db="EMBL/GenBank/DDBJ databases">
        <title>Whole genome sequence of Oryza granulata.</title>
        <authorList>
            <person name="Li W."/>
        </authorList>
    </citation>
    <scope>NUCLEOTIDE SEQUENCE [LARGE SCALE GENOMIC DNA]</scope>
    <source>
        <strain evidence="3">cv. Menghai</strain>
        <tissue evidence="2">Leaf</tissue>
    </source>
</reference>
<proteinExistence type="predicted"/>
<name>A0A6G1BXV3_9ORYZ</name>
<protein>
    <submittedName>
        <fullName evidence="2">Uncharacterized protein</fullName>
    </submittedName>
</protein>
<evidence type="ECO:0000313" key="3">
    <source>
        <dbReference type="Proteomes" id="UP000479710"/>
    </source>
</evidence>
<evidence type="ECO:0000256" key="1">
    <source>
        <dbReference type="SAM" id="MobiDB-lite"/>
    </source>
</evidence>
<dbReference type="AlphaFoldDB" id="A0A6G1BXV3"/>
<sequence>MGTLLTAIEVAESRAPCAAAAPATDQDPTNRSGTGKKSKAEKHKWDQGDSPIQTTAAFDTD</sequence>